<name>A0A7C8ZIN0_OPUST</name>
<reference evidence="2" key="2">
    <citation type="submission" date="2020-07" db="EMBL/GenBank/DDBJ databases">
        <authorList>
            <person name="Vera ALvarez R."/>
            <person name="Arias-Moreno D.M."/>
            <person name="Jimenez-Jacinto V."/>
            <person name="Jimenez-Bremont J.F."/>
            <person name="Swaminathan K."/>
            <person name="Moose S.P."/>
            <person name="Guerrero-Gonzalez M.L."/>
            <person name="Marino-Ramirez L."/>
            <person name="Landsman D."/>
            <person name="Rodriguez-Kessler M."/>
            <person name="Delgado-Sanchez P."/>
        </authorList>
    </citation>
    <scope>NUCLEOTIDE SEQUENCE</scope>
    <source>
        <tissue evidence="2">Cladode</tissue>
    </source>
</reference>
<feature type="region of interest" description="Disordered" evidence="1">
    <location>
        <begin position="35"/>
        <end position="59"/>
    </location>
</feature>
<evidence type="ECO:0000313" key="2">
    <source>
        <dbReference type="EMBL" id="MBA4644312.1"/>
    </source>
</evidence>
<sequence length="103" mass="11934">MSIFMNLAKSQLLHQLRLQLQLQIQASFTDRCMGGRPGRKMSHQKDELPYTPQKSNWNITVPTEQDVKQHGKWSSMNHSKLQACLMCSIFQIHLCFGYSPNLK</sequence>
<accession>A0A7C8ZIN0</accession>
<dbReference type="AlphaFoldDB" id="A0A7C8ZIN0"/>
<reference evidence="2" key="1">
    <citation type="journal article" date="2013" name="J. Plant Res.">
        <title>Effect of fungi and light on seed germination of three Opuntia species from semiarid lands of central Mexico.</title>
        <authorList>
            <person name="Delgado-Sanchez P."/>
            <person name="Jimenez-Bremont J.F."/>
            <person name="Guerrero-Gonzalez Mde L."/>
            <person name="Flores J."/>
        </authorList>
    </citation>
    <scope>NUCLEOTIDE SEQUENCE</scope>
    <source>
        <tissue evidence="2">Cladode</tissue>
    </source>
</reference>
<proteinExistence type="predicted"/>
<dbReference type="EMBL" id="GISG01137800">
    <property type="protein sequence ID" value="MBA4644312.1"/>
    <property type="molecule type" value="Transcribed_RNA"/>
</dbReference>
<evidence type="ECO:0000256" key="1">
    <source>
        <dbReference type="SAM" id="MobiDB-lite"/>
    </source>
</evidence>
<organism evidence="2">
    <name type="scientific">Opuntia streptacantha</name>
    <name type="common">Prickly pear cactus</name>
    <name type="synonym">Opuntia cardona</name>
    <dbReference type="NCBI Taxonomy" id="393608"/>
    <lineage>
        <taxon>Eukaryota</taxon>
        <taxon>Viridiplantae</taxon>
        <taxon>Streptophyta</taxon>
        <taxon>Embryophyta</taxon>
        <taxon>Tracheophyta</taxon>
        <taxon>Spermatophyta</taxon>
        <taxon>Magnoliopsida</taxon>
        <taxon>eudicotyledons</taxon>
        <taxon>Gunneridae</taxon>
        <taxon>Pentapetalae</taxon>
        <taxon>Caryophyllales</taxon>
        <taxon>Cactineae</taxon>
        <taxon>Cactaceae</taxon>
        <taxon>Opuntioideae</taxon>
        <taxon>Opuntia</taxon>
    </lineage>
</organism>
<protein>
    <submittedName>
        <fullName evidence="2">Uncharacterized protein</fullName>
    </submittedName>
</protein>